<evidence type="ECO:0000259" key="8">
    <source>
        <dbReference type="PROSITE" id="PS50928"/>
    </source>
</evidence>
<feature type="transmembrane region" description="Helical" evidence="7">
    <location>
        <begin position="59"/>
        <end position="79"/>
    </location>
</feature>
<dbReference type="OrthoDB" id="3210259at2"/>
<sequence>MFVLPFILVFAFVFVVPLLYSLWISLFEHKLIGGLSFAGASNFIAVFRDPLLWRGIARVALFTAIQVPLMLIISASLALALDSGRLYGTRFFRISIFIPYAVPGVVSTLMWGFLLGTRYGLFKNVNELFGTDVDPFSPSSVIVAIGVMISWGSIGYNMLIFYSSLKAIPTELYEAAAIDGASHWQVDRNIKIPEISGSLSIALIFAIIGSTQLFNEPQILSKMMGGTGITTNWTPNLYIYDLAFSDSSQGYAAAAAIVMALIVIVATFAIQIRSMRRS</sequence>
<evidence type="ECO:0000256" key="4">
    <source>
        <dbReference type="ARBA" id="ARBA00022692"/>
    </source>
</evidence>
<comment type="similarity">
    <text evidence="7">Belongs to the binding-protein-dependent transport system permease family.</text>
</comment>
<accession>A0A087DG49</accession>
<dbReference type="Gene3D" id="1.10.3720.10">
    <property type="entry name" value="MetI-like"/>
    <property type="match status" value="1"/>
</dbReference>
<evidence type="ECO:0000256" key="3">
    <source>
        <dbReference type="ARBA" id="ARBA00022475"/>
    </source>
</evidence>
<dbReference type="Pfam" id="PF00528">
    <property type="entry name" value="BPD_transp_1"/>
    <property type="match status" value="1"/>
</dbReference>
<proteinExistence type="inferred from homology"/>
<keyword evidence="4 7" id="KW-0812">Transmembrane</keyword>
<dbReference type="CDD" id="cd06261">
    <property type="entry name" value="TM_PBP2"/>
    <property type="match status" value="1"/>
</dbReference>
<dbReference type="EMBL" id="JGZO01000007">
    <property type="protein sequence ID" value="KFI94499.1"/>
    <property type="molecule type" value="Genomic_DNA"/>
</dbReference>
<keyword evidence="5 7" id="KW-1133">Transmembrane helix</keyword>
<keyword evidence="2 7" id="KW-0813">Transport</keyword>
<evidence type="ECO:0000313" key="10">
    <source>
        <dbReference type="Proteomes" id="UP000029033"/>
    </source>
</evidence>
<reference evidence="9 10" key="1">
    <citation type="submission" date="2014-03" db="EMBL/GenBank/DDBJ databases">
        <title>Genomics of Bifidobacteria.</title>
        <authorList>
            <person name="Ventura M."/>
            <person name="Milani C."/>
            <person name="Lugli G.A."/>
        </authorList>
    </citation>
    <scope>NUCLEOTIDE SEQUENCE [LARGE SCALE GENOMIC DNA]</scope>
    <source>
        <strain evidence="9 10">LMG 21589</strain>
    </source>
</reference>
<evidence type="ECO:0000256" key="6">
    <source>
        <dbReference type="ARBA" id="ARBA00023136"/>
    </source>
</evidence>
<dbReference type="GO" id="GO:0005886">
    <property type="term" value="C:plasma membrane"/>
    <property type="evidence" value="ECO:0007669"/>
    <property type="project" value="UniProtKB-SubCell"/>
</dbReference>
<dbReference type="Proteomes" id="UP000029033">
    <property type="component" value="Unassembled WGS sequence"/>
</dbReference>
<dbReference type="SUPFAM" id="SSF161098">
    <property type="entry name" value="MetI-like"/>
    <property type="match status" value="1"/>
</dbReference>
<keyword evidence="6 7" id="KW-0472">Membrane</keyword>
<feature type="transmembrane region" description="Helical" evidence="7">
    <location>
        <begin position="250"/>
        <end position="270"/>
    </location>
</feature>
<dbReference type="eggNOG" id="COG1175">
    <property type="taxonomic scope" value="Bacteria"/>
</dbReference>
<feature type="domain" description="ABC transmembrane type-1" evidence="8">
    <location>
        <begin position="56"/>
        <end position="270"/>
    </location>
</feature>
<keyword evidence="10" id="KW-1185">Reference proteome</keyword>
<feature type="transmembrane region" description="Helical" evidence="7">
    <location>
        <begin position="91"/>
        <end position="116"/>
    </location>
</feature>
<gene>
    <name evidence="9" type="ORF">BSCA_1709</name>
</gene>
<comment type="caution">
    <text evidence="9">The sequence shown here is derived from an EMBL/GenBank/DDBJ whole genome shotgun (WGS) entry which is preliminary data.</text>
</comment>
<dbReference type="InterPro" id="IPR035906">
    <property type="entry name" value="MetI-like_sf"/>
</dbReference>
<dbReference type="InterPro" id="IPR000515">
    <property type="entry name" value="MetI-like"/>
</dbReference>
<dbReference type="AlphaFoldDB" id="A0A087DG49"/>
<dbReference type="PROSITE" id="PS50928">
    <property type="entry name" value="ABC_TM1"/>
    <property type="match status" value="1"/>
</dbReference>
<dbReference type="GO" id="GO:0055085">
    <property type="term" value="P:transmembrane transport"/>
    <property type="evidence" value="ECO:0007669"/>
    <property type="project" value="InterPro"/>
</dbReference>
<dbReference type="PANTHER" id="PTHR43227:SF8">
    <property type="entry name" value="DIACETYLCHITOBIOSE UPTAKE SYSTEM PERMEASE PROTEIN DASB"/>
    <property type="match status" value="1"/>
</dbReference>
<evidence type="ECO:0000256" key="1">
    <source>
        <dbReference type="ARBA" id="ARBA00004651"/>
    </source>
</evidence>
<feature type="transmembrane region" description="Helical" evidence="7">
    <location>
        <begin position="136"/>
        <end position="159"/>
    </location>
</feature>
<dbReference type="STRING" id="158787.BSCA_1709"/>
<evidence type="ECO:0000256" key="2">
    <source>
        <dbReference type="ARBA" id="ARBA00022448"/>
    </source>
</evidence>
<evidence type="ECO:0000256" key="7">
    <source>
        <dbReference type="RuleBase" id="RU363032"/>
    </source>
</evidence>
<name>A0A087DG49_9BIFI</name>
<organism evidence="9 10">
    <name type="scientific">Bifidobacterium scardovii</name>
    <dbReference type="NCBI Taxonomy" id="158787"/>
    <lineage>
        <taxon>Bacteria</taxon>
        <taxon>Bacillati</taxon>
        <taxon>Actinomycetota</taxon>
        <taxon>Actinomycetes</taxon>
        <taxon>Bifidobacteriales</taxon>
        <taxon>Bifidobacteriaceae</taxon>
        <taxon>Bifidobacterium</taxon>
    </lineage>
</organism>
<comment type="subcellular location">
    <subcellularLocation>
        <location evidence="1 7">Cell membrane</location>
        <topology evidence="1 7">Multi-pass membrane protein</topology>
    </subcellularLocation>
</comment>
<dbReference type="PANTHER" id="PTHR43227">
    <property type="entry name" value="BLL4140 PROTEIN"/>
    <property type="match status" value="1"/>
</dbReference>
<feature type="transmembrane region" description="Helical" evidence="7">
    <location>
        <begin position="6"/>
        <end position="24"/>
    </location>
</feature>
<protein>
    <submittedName>
        <fullName evidence="9">Sugar ABC transporter permease</fullName>
    </submittedName>
</protein>
<evidence type="ECO:0000256" key="5">
    <source>
        <dbReference type="ARBA" id="ARBA00022989"/>
    </source>
</evidence>
<feature type="transmembrane region" description="Helical" evidence="7">
    <location>
        <begin position="195"/>
        <end position="214"/>
    </location>
</feature>
<evidence type="ECO:0000313" key="9">
    <source>
        <dbReference type="EMBL" id="KFI94499.1"/>
    </source>
</evidence>
<dbReference type="InterPro" id="IPR050809">
    <property type="entry name" value="UgpAE/MalFG_permease"/>
</dbReference>
<keyword evidence="3" id="KW-1003">Cell membrane</keyword>